<dbReference type="Proteomes" id="UP000002601">
    <property type="component" value="Chromosome"/>
</dbReference>
<comment type="similarity">
    <text evidence="2">Belongs to the bacterial solute-binding protein 2 family.</text>
</comment>
<feature type="domain" description="Periplasmic binding protein" evidence="4">
    <location>
        <begin position="50"/>
        <end position="297"/>
    </location>
</feature>
<comment type="subcellular location">
    <subcellularLocation>
        <location evidence="1">Cell envelope</location>
    </subcellularLocation>
</comment>
<evidence type="ECO:0000256" key="1">
    <source>
        <dbReference type="ARBA" id="ARBA00004196"/>
    </source>
</evidence>
<gene>
    <name evidence="5" type="ordered locus">Desal_0309</name>
</gene>
<keyword evidence="3" id="KW-0732">Signal</keyword>
<dbReference type="SUPFAM" id="SSF53822">
    <property type="entry name" value="Periplasmic binding protein-like I"/>
    <property type="match status" value="1"/>
</dbReference>
<dbReference type="AlphaFoldDB" id="C6BWD2"/>
<sequence>MRYFFLIFVSLCIFIFTLPTASFCKDSNELTDRMEVVFLNPGKSDPSDPTGGFWLEVSSFMQAAADDLGIDLEVIYSERNHVLMVKEAEEVLSRKHLPDYLIVVNEKLAAGKIIAHADAKGVKVFNLLLDFYGDQAKTLGEPRGKYKNWIGGLVPDNRWAGYNLAKKLIEKAAEQGIAEKDVKLLPIAGDYVTQATLLRNAGLGYARADFFEAKILPEIHCLWRKDKAFDLVSKFLVRDPKVNVIWAANDPMALGAIEGIKENGLIPGKDVLVGGINWDKPALEAVREGSLAFSVGGHFMTGGWGLVMLYDYHHGYDFIGKAGPSIRKRIFCVVDEHNVERFLKRFGSRDWSNIDFRKFSKVYNKTNADYDFSVKALLKN</sequence>
<dbReference type="PANTHER" id="PTHR46847">
    <property type="entry name" value="D-ALLOSE-BINDING PERIPLASMIC PROTEIN-RELATED"/>
    <property type="match status" value="1"/>
</dbReference>
<evidence type="ECO:0000256" key="3">
    <source>
        <dbReference type="ARBA" id="ARBA00022729"/>
    </source>
</evidence>
<accession>C6BWD2</accession>
<dbReference type="GO" id="GO:0030313">
    <property type="term" value="C:cell envelope"/>
    <property type="evidence" value="ECO:0007669"/>
    <property type="project" value="UniProtKB-SubCell"/>
</dbReference>
<dbReference type="InterPro" id="IPR028082">
    <property type="entry name" value="Peripla_BP_I"/>
</dbReference>
<keyword evidence="5" id="KW-0762">Sugar transport</keyword>
<evidence type="ECO:0000313" key="5">
    <source>
        <dbReference type="EMBL" id="ACS78376.1"/>
    </source>
</evidence>
<dbReference type="STRING" id="526222.Desal_0309"/>
<evidence type="ECO:0000256" key="2">
    <source>
        <dbReference type="ARBA" id="ARBA00007639"/>
    </source>
</evidence>
<dbReference type="Gene3D" id="3.40.50.2300">
    <property type="match status" value="2"/>
</dbReference>
<name>C6BWD2_MARSD</name>
<dbReference type="GO" id="GO:0030246">
    <property type="term" value="F:carbohydrate binding"/>
    <property type="evidence" value="ECO:0007669"/>
    <property type="project" value="UniProtKB-ARBA"/>
</dbReference>
<dbReference type="HOGENOM" id="CLU_048104_0_0_7"/>
<keyword evidence="5" id="KW-0813">Transport</keyword>
<dbReference type="CDD" id="cd06324">
    <property type="entry name" value="PBP1_ABC_sugar_binding-like"/>
    <property type="match status" value="1"/>
</dbReference>
<evidence type="ECO:0000313" key="6">
    <source>
        <dbReference type="Proteomes" id="UP000002601"/>
    </source>
</evidence>
<proteinExistence type="inferred from homology"/>
<evidence type="ECO:0000259" key="4">
    <source>
        <dbReference type="Pfam" id="PF13407"/>
    </source>
</evidence>
<protein>
    <submittedName>
        <fullName evidence="5">ABC-type sugar transport system, periplasmic component</fullName>
    </submittedName>
</protein>
<keyword evidence="6" id="KW-1185">Reference proteome</keyword>
<dbReference type="KEGG" id="dsa:Desal_0309"/>
<organism evidence="5 6">
    <name type="scientific">Maridesulfovibrio salexigens (strain ATCC 14822 / DSM 2638 / NCIMB 8403 / VKM B-1763)</name>
    <name type="common">Desulfovibrio salexigens</name>
    <dbReference type="NCBI Taxonomy" id="526222"/>
    <lineage>
        <taxon>Bacteria</taxon>
        <taxon>Pseudomonadati</taxon>
        <taxon>Thermodesulfobacteriota</taxon>
        <taxon>Desulfovibrionia</taxon>
        <taxon>Desulfovibrionales</taxon>
        <taxon>Desulfovibrionaceae</taxon>
        <taxon>Maridesulfovibrio</taxon>
    </lineage>
</organism>
<dbReference type="Pfam" id="PF13407">
    <property type="entry name" value="Peripla_BP_4"/>
    <property type="match status" value="1"/>
</dbReference>
<dbReference type="PANTHER" id="PTHR46847:SF2">
    <property type="entry name" value="ABC TRANSPORTER SUGAR-BINDING PROTEIN"/>
    <property type="match status" value="1"/>
</dbReference>
<reference evidence="5 6" key="1">
    <citation type="submission" date="2009-06" db="EMBL/GenBank/DDBJ databases">
        <title>Complete sequence of Desulfovibrio salexigens DSM 2638.</title>
        <authorList>
            <consortium name="US DOE Joint Genome Institute"/>
            <person name="Lucas S."/>
            <person name="Copeland A."/>
            <person name="Lapidus A."/>
            <person name="Glavina del Rio T."/>
            <person name="Tice H."/>
            <person name="Bruce D."/>
            <person name="Goodwin L."/>
            <person name="Pitluck S."/>
            <person name="Munk A.C."/>
            <person name="Brettin T."/>
            <person name="Detter J.C."/>
            <person name="Han C."/>
            <person name="Tapia R."/>
            <person name="Larimer F."/>
            <person name="Land M."/>
            <person name="Hauser L."/>
            <person name="Kyrpides N."/>
            <person name="Anderson I."/>
            <person name="Wall J.D."/>
            <person name="Arkin A.P."/>
            <person name="Dehal P."/>
            <person name="Chivian D."/>
            <person name="Giles B."/>
            <person name="Hazen T.C."/>
        </authorList>
    </citation>
    <scope>NUCLEOTIDE SEQUENCE [LARGE SCALE GENOMIC DNA]</scope>
    <source>
        <strain evidence="6">ATCC 14822 / DSM 2638 / NCIMB 8403 / VKM B-1763</strain>
    </source>
</reference>
<dbReference type="eggNOG" id="COG1879">
    <property type="taxonomic scope" value="Bacteria"/>
</dbReference>
<dbReference type="InterPro" id="IPR025997">
    <property type="entry name" value="SBP_2_dom"/>
</dbReference>
<dbReference type="EMBL" id="CP001649">
    <property type="protein sequence ID" value="ACS78376.1"/>
    <property type="molecule type" value="Genomic_DNA"/>
</dbReference>